<keyword evidence="3" id="KW-1185">Reference proteome</keyword>
<feature type="non-terminal residue" evidence="2">
    <location>
        <position position="77"/>
    </location>
</feature>
<sequence>EKYLAIALFSSAHALSLAVYFSCGDDRFFSLLGRENNRIYRGMPQIQQPGTNPQGFTSKNFTLLVVRARLHYGVDRN</sequence>
<keyword evidence="1" id="KW-0732">Signal</keyword>
<dbReference type="EMBL" id="NMUH01002535">
    <property type="protein sequence ID" value="MQM00577.1"/>
    <property type="molecule type" value="Genomic_DNA"/>
</dbReference>
<reference evidence="2" key="1">
    <citation type="submission" date="2017-07" db="EMBL/GenBank/DDBJ databases">
        <title>Taro Niue Genome Assembly and Annotation.</title>
        <authorList>
            <person name="Atibalentja N."/>
            <person name="Keating K."/>
            <person name="Fields C.J."/>
        </authorList>
    </citation>
    <scope>NUCLEOTIDE SEQUENCE</scope>
    <source>
        <strain evidence="2">Niue_2</strain>
        <tissue evidence="2">Leaf</tissue>
    </source>
</reference>
<evidence type="ECO:0000256" key="1">
    <source>
        <dbReference type="SAM" id="SignalP"/>
    </source>
</evidence>
<name>A0A843VZT9_COLES</name>
<evidence type="ECO:0000313" key="3">
    <source>
        <dbReference type="Proteomes" id="UP000652761"/>
    </source>
</evidence>
<evidence type="ECO:0000313" key="2">
    <source>
        <dbReference type="EMBL" id="MQM00577.1"/>
    </source>
</evidence>
<feature type="signal peptide" evidence="1">
    <location>
        <begin position="1"/>
        <end position="18"/>
    </location>
</feature>
<dbReference type="Proteomes" id="UP000652761">
    <property type="component" value="Unassembled WGS sequence"/>
</dbReference>
<comment type="caution">
    <text evidence="2">The sequence shown here is derived from an EMBL/GenBank/DDBJ whole genome shotgun (WGS) entry which is preliminary data.</text>
</comment>
<gene>
    <name evidence="2" type="ORF">Taro_033312</name>
</gene>
<protein>
    <submittedName>
        <fullName evidence="2">Uncharacterized protein</fullName>
    </submittedName>
</protein>
<feature type="chain" id="PRO_5032277774" evidence="1">
    <location>
        <begin position="19"/>
        <end position="77"/>
    </location>
</feature>
<dbReference type="AlphaFoldDB" id="A0A843VZT9"/>
<proteinExistence type="predicted"/>
<organism evidence="2 3">
    <name type="scientific">Colocasia esculenta</name>
    <name type="common">Wild taro</name>
    <name type="synonym">Arum esculentum</name>
    <dbReference type="NCBI Taxonomy" id="4460"/>
    <lineage>
        <taxon>Eukaryota</taxon>
        <taxon>Viridiplantae</taxon>
        <taxon>Streptophyta</taxon>
        <taxon>Embryophyta</taxon>
        <taxon>Tracheophyta</taxon>
        <taxon>Spermatophyta</taxon>
        <taxon>Magnoliopsida</taxon>
        <taxon>Liliopsida</taxon>
        <taxon>Araceae</taxon>
        <taxon>Aroideae</taxon>
        <taxon>Colocasieae</taxon>
        <taxon>Colocasia</taxon>
    </lineage>
</organism>
<accession>A0A843VZT9</accession>